<dbReference type="Proteomes" id="UP000662618">
    <property type="component" value="Unassembled WGS sequence"/>
</dbReference>
<accession>A0A9N8MEJ4</accession>
<sequence>MTLNESEIKLSGLYSKFKMEMTYHSDPKASC</sequence>
<dbReference type="EMBL" id="CAJIMS010000001">
    <property type="protein sequence ID" value="CAD7802000.1"/>
    <property type="molecule type" value="Genomic_DNA"/>
</dbReference>
<evidence type="ECO:0000313" key="2">
    <source>
        <dbReference type="Proteomes" id="UP000662618"/>
    </source>
</evidence>
<dbReference type="AlphaFoldDB" id="A0A9N8MEJ4"/>
<gene>
    <name evidence="1" type="ORF">CHRY9390_00858</name>
</gene>
<comment type="caution">
    <text evidence="1">The sequence shown here is derived from an EMBL/GenBank/DDBJ whole genome shotgun (WGS) entry which is preliminary data.</text>
</comment>
<name>A0A9N8MEJ4_9FLAO</name>
<evidence type="ECO:0000313" key="1">
    <source>
        <dbReference type="EMBL" id="CAD7802000.1"/>
    </source>
</evidence>
<organism evidence="1 2">
    <name type="scientific">Chryseobacterium aquaeductus</name>
    <dbReference type="NCBI Taxonomy" id="2675056"/>
    <lineage>
        <taxon>Bacteria</taxon>
        <taxon>Pseudomonadati</taxon>
        <taxon>Bacteroidota</taxon>
        <taxon>Flavobacteriia</taxon>
        <taxon>Flavobacteriales</taxon>
        <taxon>Weeksellaceae</taxon>
        <taxon>Chryseobacterium group</taxon>
        <taxon>Chryseobacterium</taxon>
    </lineage>
</organism>
<protein>
    <submittedName>
        <fullName evidence="1">Uncharacterized protein</fullName>
    </submittedName>
</protein>
<reference evidence="1" key="1">
    <citation type="submission" date="2020-12" db="EMBL/GenBank/DDBJ databases">
        <authorList>
            <person name="Rodrigo-Torres L."/>
            <person name="Arahal R. D."/>
            <person name="Lucena T."/>
        </authorList>
    </citation>
    <scope>NUCLEOTIDE SEQUENCE</scope>
    <source>
        <strain evidence="1">CECT 9390</strain>
    </source>
</reference>
<proteinExistence type="predicted"/>
<keyword evidence="2" id="KW-1185">Reference proteome</keyword>